<dbReference type="Proteomes" id="UP000823926">
    <property type="component" value="Unassembled WGS sequence"/>
</dbReference>
<dbReference type="AlphaFoldDB" id="A0A9D1QEN0"/>
<evidence type="ECO:0000313" key="2">
    <source>
        <dbReference type="Proteomes" id="UP000823926"/>
    </source>
</evidence>
<evidence type="ECO:0000313" key="1">
    <source>
        <dbReference type="EMBL" id="HIW10830.1"/>
    </source>
</evidence>
<reference evidence="1" key="2">
    <citation type="submission" date="2021-04" db="EMBL/GenBank/DDBJ databases">
        <authorList>
            <person name="Gilroy R."/>
        </authorList>
    </citation>
    <scope>NUCLEOTIDE SEQUENCE</scope>
    <source>
        <strain evidence="1">ChiBcec15-1070</strain>
    </source>
</reference>
<protein>
    <submittedName>
        <fullName evidence="1">Fibrobacter succinogenes major paralogous domain-containing protein</fullName>
    </submittedName>
</protein>
<name>A0A9D1QEN0_9BACT</name>
<gene>
    <name evidence="1" type="ORF">H9888_04930</name>
</gene>
<dbReference type="EMBL" id="DXHL01000021">
    <property type="protein sequence ID" value="HIW10830.1"/>
    <property type="molecule type" value="Genomic_DNA"/>
</dbReference>
<proteinExistence type="predicted"/>
<comment type="caution">
    <text evidence="1">The sequence shown here is derived from an EMBL/GenBank/DDBJ whole genome shotgun (WGS) entry which is preliminary data.</text>
</comment>
<reference evidence="1" key="1">
    <citation type="journal article" date="2021" name="PeerJ">
        <title>Extensive microbial diversity within the chicken gut microbiome revealed by metagenomics and culture.</title>
        <authorList>
            <person name="Gilroy R."/>
            <person name="Ravi A."/>
            <person name="Getino M."/>
            <person name="Pursley I."/>
            <person name="Horton D.L."/>
            <person name="Alikhan N.F."/>
            <person name="Baker D."/>
            <person name="Gharbi K."/>
            <person name="Hall N."/>
            <person name="Watson M."/>
            <person name="Adriaenssens E.M."/>
            <person name="Foster-Nyarko E."/>
            <person name="Jarju S."/>
            <person name="Secka A."/>
            <person name="Antonio M."/>
            <person name="Oren A."/>
            <person name="Chaudhuri R.R."/>
            <person name="La Ragione R."/>
            <person name="Hildebrand F."/>
            <person name="Pallen M.J."/>
        </authorList>
    </citation>
    <scope>NUCLEOTIDE SEQUENCE</scope>
    <source>
        <strain evidence="1">ChiBcec15-1070</strain>
    </source>
</reference>
<accession>A0A9D1QEN0</accession>
<organism evidence="1 2">
    <name type="scientific">Candidatus Rikenella faecigallinarum</name>
    <dbReference type="NCBI Taxonomy" id="2838745"/>
    <lineage>
        <taxon>Bacteria</taxon>
        <taxon>Pseudomonadati</taxon>
        <taxon>Bacteroidota</taxon>
        <taxon>Bacteroidia</taxon>
        <taxon>Bacteroidales</taxon>
        <taxon>Rikenellaceae</taxon>
        <taxon>Rikenella</taxon>
    </lineage>
</organism>
<sequence>MRRYLFEEVAAFFVKRRHLYQWGRKDGFPGADGSTITQIDGQNATTIPIYGASGEKLSEDGTGYGKVNITTADVMNGANSQNYAIKHPLSFIYNTASPWDWYTNNVIYQNDDLWGDGNKKSNYDPCPKGWRIPTDAEITWGDFSTTSAPHYNEGMLSSSGNKSALNGRLYNQLAWYPSSGTRYATSGVLYYVGLNAAFWSSSINEINAVKRLYYQMTNISPNSTSSRGYSVSVRCVQE</sequence>